<feature type="compositionally biased region" description="Basic and acidic residues" evidence="9">
    <location>
        <begin position="378"/>
        <end position="392"/>
    </location>
</feature>
<organism evidence="11 12">
    <name type="scientific">Lithohypha guttulata</name>
    <dbReference type="NCBI Taxonomy" id="1690604"/>
    <lineage>
        <taxon>Eukaryota</taxon>
        <taxon>Fungi</taxon>
        <taxon>Dikarya</taxon>
        <taxon>Ascomycota</taxon>
        <taxon>Pezizomycotina</taxon>
        <taxon>Eurotiomycetes</taxon>
        <taxon>Chaetothyriomycetidae</taxon>
        <taxon>Chaetothyriales</taxon>
        <taxon>Trichomeriaceae</taxon>
        <taxon>Lithohypha</taxon>
    </lineage>
</organism>
<feature type="compositionally biased region" description="Basic residues" evidence="9">
    <location>
        <begin position="393"/>
        <end position="410"/>
    </location>
</feature>
<name>A0ABR0KA94_9EURO</name>
<dbReference type="InterPro" id="IPR011564">
    <property type="entry name" value="Telomer_end-bd_POT1/Cdc13"/>
</dbReference>
<dbReference type="InterPro" id="IPR028389">
    <property type="entry name" value="POT1"/>
</dbReference>
<dbReference type="PANTHER" id="PTHR14513:SF0">
    <property type="entry name" value="PROTECTION OF TELOMERES PROTEIN 1"/>
    <property type="match status" value="1"/>
</dbReference>
<evidence type="ECO:0000259" key="10">
    <source>
        <dbReference type="SMART" id="SM00976"/>
    </source>
</evidence>
<sequence>MAPRLPAGFISIAEAQSKRDDKEYDIIGVCTDYLPPAQSGGSDLTMKVTLWDVTCLDVSGLGQDGMVFRFFAKDMWQLPRVEETGDVLILRNIRTRNHKNGSQWFGLSTFGTKWNAIPAAALLDGDEANLADVQERAACDGRSPTDAKQGPAPTIQVLKYAQELLQIKDPTTLHGPPKSTALDQATIIKANGGQPPAMAQKLRLLKDLIDPREHGNYQFVDLVGEVRRVFHGGNPVEVQVTDFTENSLLFNYTYQGQEGYVSSTNYWPGPWGQMTITVCAWDEHADHIRQMAFKQEIQVGMYVRMKNVQIKLDRNGGMMQGHIRGVPGSSRSNIEFLRPREAESDKDLKDLLRRRRDYNIAIKAKKIGFQQDGLSTLKRKDRDEAEVPIEPHKKSKGKNKKKKEQQRKAGKTNGKPDRDNGPTATNSKSLSNQHVRCEAIEIPLTAITSILSTEQLQRTTSAGNAYELPFQNCKYKSKVQVVDFFPDKLEDFASPYRTSDYEILSDYESDDDSAVSLDFARNNPYEVRWEWHFFLMVQDPQPTKAQKALQNIPDQPTMLLQVAGQDGDYLLNTEACDLRNSPQAFAMLKEKLFVLWGDLEEKKIEHSKTGQELQDGGVVISSKPFECLIKEYGVNARTKEGLILDDEWERMFGLFKTNIG</sequence>
<evidence type="ECO:0000256" key="3">
    <source>
        <dbReference type="ARBA" id="ARBA00008442"/>
    </source>
</evidence>
<dbReference type="EMBL" id="JAVRRG010000054">
    <property type="protein sequence ID" value="KAK5092671.1"/>
    <property type="molecule type" value="Genomic_DNA"/>
</dbReference>
<keyword evidence="8" id="KW-0539">Nucleus</keyword>
<feature type="region of interest" description="Disordered" evidence="9">
    <location>
        <begin position="378"/>
        <end position="432"/>
    </location>
</feature>
<dbReference type="SUPFAM" id="SSF50249">
    <property type="entry name" value="Nucleic acid-binding proteins"/>
    <property type="match status" value="2"/>
</dbReference>
<reference evidence="11 12" key="1">
    <citation type="submission" date="2023-08" db="EMBL/GenBank/DDBJ databases">
        <title>Black Yeasts Isolated from many extreme environments.</title>
        <authorList>
            <person name="Coleine C."/>
            <person name="Stajich J.E."/>
            <person name="Selbmann L."/>
        </authorList>
    </citation>
    <scope>NUCLEOTIDE SEQUENCE [LARGE SCALE GENOMIC DNA]</scope>
    <source>
        <strain evidence="11 12">CCFEE 5885</strain>
    </source>
</reference>
<accession>A0ABR0KA94</accession>
<evidence type="ECO:0000313" key="12">
    <source>
        <dbReference type="Proteomes" id="UP001345013"/>
    </source>
</evidence>
<evidence type="ECO:0000256" key="6">
    <source>
        <dbReference type="ARBA" id="ARBA00022895"/>
    </source>
</evidence>
<dbReference type="InterPro" id="IPR032042">
    <property type="entry name" value="POT1PC"/>
</dbReference>
<dbReference type="Gene3D" id="2.40.50.140">
    <property type="entry name" value="Nucleic acid-binding proteins"/>
    <property type="match status" value="2"/>
</dbReference>
<evidence type="ECO:0000256" key="7">
    <source>
        <dbReference type="ARBA" id="ARBA00023125"/>
    </source>
</evidence>
<evidence type="ECO:0000313" key="11">
    <source>
        <dbReference type="EMBL" id="KAK5092671.1"/>
    </source>
</evidence>
<dbReference type="InterPro" id="IPR012340">
    <property type="entry name" value="NA-bd_OB-fold"/>
</dbReference>
<proteinExistence type="inferred from homology"/>
<dbReference type="SMART" id="SM00976">
    <property type="entry name" value="Telo_bind"/>
    <property type="match status" value="1"/>
</dbReference>
<comment type="caution">
    <text evidence="11">The sequence shown here is derived from an EMBL/GenBank/DDBJ whole genome shotgun (WGS) entry which is preliminary data.</text>
</comment>
<evidence type="ECO:0000256" key="8">
    <source>
        <dbReference type="ARBA" id="ARBA00023242"/>
    </source>
</evidence>
<evidence type="ECO:0000256" key="9">
    <source>
        <dbReference type="SAM" id="MobiDB-lite"/>
    </source>
</evidence>
<comment type="similarity">
    <text evidence="3">Belongs to the telombin family.</text>
</comment>
<dbReference type="Pfam" id="PF16686">
    <property type="entry name" value="POT1PC"/>
    <property type="match status" value="1"/>
</dbReference>
<dbReference type="Pfam" id="PF02765">
    <property type="entry name" value="POT1"/>
    <property type="match status" value="1"/>
</dbReference>
<evidence type="ECO:0000256" key="1">
    <source>
        <dbReference type="ARBA" id="ARBA00004123"/>
    </source>
</evidence>
<evidence type="ECO:0000256" key="4">
    <source>
        <dbReference type="ARBA" id="ARBA00015253"/>
    </source>
</evidence>
<feature type="domain" description="Telomeric single stranded DNA binding POT1/Cdc13" evidence="10">
    <location>
        <begin position="9"/>
        <end position="138"/>
    </location>
</feature>
<evidence type="ECO:0000256" key="5">
    <source>
        <dbReference type="ARBA" id="ARBA00022454"/>
    </source>
</evidence>
<comment type="subcellular location">
    <subcellularLocation>
        <location evidence="2">Chromosome</location>
        <location evidence="2">Telomere</location>
    </subcellularLocation>
    <subcellularLocation>
        <location evidence="1">Nucleus</location>
    </subcellularLocation>
</comment>
<evidence type="ECO:0000256" key="2">
    <source>
        <dbReference type="ARBA" id="ARBA00004574"/>
    </source>
</evidence>
<gene>
    <name evidence="11" type="ORF">LTR24_005007</name>
</gene>
<keyword evidence="5" id="KW-0158">Chromosome</keyword>
<keyword evidence="7" id="KW-0238">DNA-binding</keyword>
<dbReference type="Proteomes" id="UP001345013">
    <property type="component" value="Unassembled WGS sequence"/>
</dbReference>
<feature type="compositionally biased region" description="Polar residues" evidence="9">
    <location>
        <begin position="422"/>
        <end position="432"/>
    </location>
</feature>
<dbReference type="PANTHER" id="PTHR14513">
    <property type="entry name" value="PROTECTION OF TELOMERES 1"/>
    <property type="match status" value="1"/>
</dbReference>
<keyword evidence="12" id="KW-1185">Reference proteome</keyword>
<keyword evidence="6" id="KW-0779">Telomere</keyword>
<protein>
    <recommendedName>
        <fullName evidence="4">Protection of telomeres protein 1</fullName>
    </recommendedName>
</protein>